<evidence type="ECO:0000256" key="2">
    <source>
        <dbReference type="ARBA" id="ARBA00006175"/>
    </source>
</evidence>
<dbReference type="PRINTS" id="PR00783">
    <property type="entry name" value="MINTRINSICP"/>
</dbReference>
<feature type="transmembrane region" description="Helical" evidence="9">
    <location>
        <begin position="125"/>
        <end position="143"/>
    </location>
</feature>
<feature type="transmembrane region" description="Helical" evidence="9">
    <location>
        <begin position="163"/>
        <end position="182"/>
    </location>
</feature>
<dbReference type="Pfam" id="PF00230">
    <property type="entry name" value="MIP"/>
    <property type="match status" value="1"/>
</dbReference>
<dbReference type="Gene3D" id="1.20.1080.10">
    <property type="entry name" value="Glycerol uptake facilitator protein"/>
    <property type="match status" value="2"/>
</dbReference>
<dbReference type="Proteomes" id="UP000255008">
    <property type="component" value="Unassembled WGS sequence"/>
</dbReference>
<evidence type="ECO:0000313" key="11">
    <source>
        <dbReference type="Proteomes" id="UP000255008"/>
    </source>
</evidence>
<reference evidence="10 11" key="1">
    <citation type="submission" date="2018-06" db="EMBL/GenBank/DDBJ databases">
        <authorList>
            <consortium name="Pathogen Informatics"/>
            <person name="Doyle S."/>
        </authorList>
    </citation>
    <scope>NUCLEOTIDE SEQUENCE [LARGE SCALE GENOMIC DNA]</scope>
    <source>
        <strain evidence="10 11">NCTC10894</strain>
    </source>
</reference>
<organism evidence="10 11">
    <name type="scientific">Ralstonia mannitolilytica</name>
    <dbReference type="NCBI Taxonomy" id="105219"/>
    <lineage>
        <taxon>Bacteria</taxon>
        <taxon>Pseudomonadati</taxon>
        <taxon>Pseudomonadota</taxon>
        <taxon>Betaproteobacteria</taxon>
        <taxon>Burkholderiales</taxon>
        <taxon>Burkholderiaceae</taxon>
        <taxon>Ralstonia</taxon>
    </lineage>
</organism>
<evidence type="ECO:0000256" key="5">
    <source>
        <dbReference type="ARBA" id="ARBA00022989"/>
    </source>
</evidence>
<dbReference type="GO" id="GO:0015254">
    <property type="term" value="F:glycerol channel activity"/>
    <property type="evidence" value="ECO:0007669"/>
    <property type="project" value="TreeGrafter"/>
</dbReference>
<evidence type="ECO:0000313" key="10">
    <source>
        <dbReference type="EMBL" id="SUD95791.1"/>
    </source>
</evidence>
<dbReference type="EMBL" id="UGVE01000001">
    <property type="protein sequence ID" value="SUD95791.1"/>
    <property type="molecule type" value="Genomic_DNA"/>
</dbReference>
<dbReference type="GO" id="GO:0005886">
    <property type="term" value="C:plasma membrane"/>
    <property type="evidence" value="ECO:0007669"/>
    <property type="project" value="TreeGrafter"/>
</dbReference>
<keyword evidence="5 9" id="KW-1133">Transmembrane helix</keyword>
<keyword evidence="3 7" id="KW-0813">Transport</keyword>
<dbReference type="InterPro" id="IPR023271">
    <property type="entry name" value="Aquaporin-like"/>
</dbReference>
<dbReference type="InterPro" id="IPR000425">
    <property type="entry name" value="MIP"/>
</dbReference>
<feature type="transmembrane region" description="Helical" evidence="9">
    <location>
        <begin position="235"/>
        <end position="255"/>
    </location>
</feature>
<feature type="transmembrane region" description="Helical" evidence="9">
    <location>
        <begin position="80"/>
        <end position="104"/>
    </location>
</feature>
<dbReference type="SUPFAM" id="SSF81338">
    <property type="entry name" value="Aquaporin-like"/>
    <property type="match status" value="1"/>
</dbReference>
<keyword evidence="6 9" id="KW-0472">Membrane</keyword>
<protein>
    <submittedName>
        <fullName evidence="10">Aquaporin Z</fullName>
    </submittedName>
</protein>
<comment type="similarity">
    <text evidence="2 7">Belongs to the MIP/aquaporin (TC 1.A.8) family.</text>
</comment>
<name>A0AAJ4ZHS6_9RALS</name>
<dbReference type="PANTHER" id="PTHR43829">
    <property type="entry name" value="AQUAPORIN OR AQUAGLYCEROPORIN RELATED"/>
    <property type="match status" value="1"/>
</dbReference>
<gene>
    <name evidence="10" type="ORF">NCTC10894_00118</name>
</gene>
<dbReference type="AlphaFoldDB" id="A0AAJ4ZHS6"/>
<dbReference type="PANTHER" id="PTHR43829:SF9">
    <property type="entry name" value="AQUAPORIN-9"/>
    <property type="match status" value="1"/>
</dbReference>
<feature type="transmembrane region" description="Helical" evidence="9">
    <location>
        <begin position="194"/>
        <end position="215"/>
    </location>
</feature>
<comment type="caution">
    <text evidence="10">The sequence shown here is derived from an EMBL/GenBank/DDBJ whole genome shotgun (WGS) entry which is preliminary data.</text>
</comment>
<evidence type="ECO:0000256" key="9">
    <source>
        <dbReference type="SAM" id="Phobius"/>
    </source>
</evidence>
<feature type="transmembrane region" description="Helical" evidence="9">
    <location>
        <begin position="47"/>
        <end position="68"/>
    </location>
</feature>
<comment type="subcellular location">
    <subcellularLocation>
        <location evidence="1">Membrane</location>
        <topology evidence="1">Multi-pass membrane protein</topology>
    </subcellularLocation>
</comment>
<sequence>MGEGSTLPRDAFGIVRLPPLMATVSPLRAAASASSPAPSAVSLARRVVAEALGTALLIAVVIGTGIHANRISSGDATWTLLAQSLAGGAGLLALLTVFAPVSGAHLNPAVTLSAALQGGLRAREALAYVAAQTVGAALGVAAMHAMYGMAVWSAGTHAATGGALWWSEALATFGLIGAGIACGRHAPRHLPAVVAAYIAAGYWFTSSSSLANPALAFACALTDGPSGIRPEDVPGYMLAQLAGALLATPLFRWLAGAEPARAPRPVAARTDALPMRRQATGRSA</sequence>
<keyword evidence="4 7" id="KW-0812">Transmembrane</keyword>
<dbReference type="GO" id="GO:0015250">
    <property type="term" value="F:water channel activity"/>
    <property type="evidence" value="ECO:0007669"/>
    <property type="project" value="TreeGrafter"/>
</dbReference>
<dbReference type="InterPro" id="IPR022357">
    <property type="entry name" value="MIP_CS"/>
</dbReference>
<proteinExistence type="inferred from homology"/>
<feature type="region of interest" description="Disordered" evidence="8">
    <location>
        <begin position="265"/>
        <end position="284"/>
    </location>
</feature>
<accession>A0AAJ4ZHS6</accession>
<evidence type="ECO:0000256" key="4">
    <source>
        <dbReference type="ARBA" id="ARBA00022692"/>
    </source>
</evidence>
<dbReference type="PROSITE" id="PS00221">
    <property type="entry name" value="MIP"/>
    <property type="match status" value="1"/>
</dbReference>
<evidence type="ECO:0000256" key="7">
    <source>
        <dbReference type="RuleBase" id="RU000477"/>
    </source>
</evidence>
<evidence type="ECO:0000256" key="1">
    <source>
        <dbReference type="ARBA" id="ARBA00004141"/>
    </source>
</evidence>
<evidence type="ECO:0000256" key="6">
    <source>
        <dbReference type="ARBA" id="ARBA00023136"/>
    </source>
</evidence>
<dbReference type="InterPro" id="IPR050363">
    <property type="entry name" value="MIP/Aquaporin"/>
</dbReference>
<evidence type="ECO:0000256" key="8">
    <source>
        <dbReference type="SAM" id="MobiDB-lite"/>
    </source>
</evidence>
<evidence type="ECO:0000256" key="3">
    <source>
        <dbReference type="ARBA" id="ARBA00022448"/>
    </source>
</evidence>